<dbReference type="PANTHER" id="PTHR34220:SF7">
    <property type="entry name" value="SENSOR HISTIDINE KINASE YPDA"/>
    <property type="match status" value="1"/>
</dbReference>
<keyword evidence="2" id="KW-1133">Transmembrane helix</keyword>
<keyword evidence="5" id="KW-0808">Transferase</keyword>
<evidence type="ECO:0000313" key="5">
    <source>
        <dbReference type="EMBL" id="AEA43736.1"/>
    </source>
</evidence>
<dbReference type="eggNOG" id="COG0457">
    <property type="taxonomic scope" value="Bacteria"/>
</dbReference>
<evidence type="ECO:0000313" key="6">
    <source>
        <dbReference type="Proteomes" id="UP000007463"/>
    </source>
</evidence>
<dbReference type="InterPro" id="IPR010559">
    <property type="entry name" value="Sig_transdc_His_kin_internal"/>
</dbReference>
<gene>
    <name evidence="5" type="ordered locus">Fluta_1745</name>
</gene>
<evidence type="ECO:0000259" key="4">
    <source>
        <dbReference type="Pfam" id="PF06580"/>
    </source>
</evidence>
<sequence length="731" mass="85139" precursor="true">MFRYFLSFSLLLLCFVYSNNAVADNWDEATYRNAYLREKDNTKKFWRQVALGKYYQMNNVQKADSIRYAIIEASRIESDSAKLQALIYDLRIEALQGNKSAYYAKILQLQPYLSRTNSKLNQVNIFHLLGEYHTAYREFEQATVYLDEALRFSKQVRNYALIGETNRLLAKLSMEQNKRDASLDYAETSIQYARRSSDKPLMAKCMNMQALIYSFFGQVELSVSKNFIALQLAKDAGDLPQVAQYQREIGESQYQIFNYDNANVFFIQSRETAWRIRDKRLVGLANIDMGLVKLAKKEYDEAIKELKSAVLILHSFNDQDGLGLAHKFLGNSYNEQRKYDEALRYYNMALVYFESAANRSEIASVYHLVGTVFAEQGKYKNALNYLNRSIEIRTNYGYNGGVYPSYKEIADVYKKTGDMKLAYRYLNMYSDFTDSARIVEVSAKIAELSELYRSEQRERLIATQADSIELQRKQKENTELKNIFQTYIIIGFLVVLALASFILYYRLKQRNIRQLQQEAEMNQTLLRSQMNPHFVFNAMSVIQSYIYENDTKNSTKFLINFSKLMRLILENSSKEFISLATEIDILNKYLETQKLRFGDRFTYEVSVNDQLLDEEAIIPPMITQPFIENAIEHGQLHTIEGGFIHVRFTKDEEMLHVMIEDNGIGRKGSKNNKKSAEHKSMAMKITQDRINNLSYKYKILGRMEMEDYDKEEETGTLVNIYLPYRTEGGNG</sequence>
<dbReference type="KEGG" id="fte:Fluta_1745"/>
<evidence type="ECO:0000256" key="2">
    <source>
        <dbReference type="SAM" id="Phobius"/>
    </source>
</evidence>
<dbReference type="InterPro" id="IPR011990">
    <property type="entry name" value="TPR-like_helical_dom_sf"/>
</dbReference>
<dbReference type="SUPFAM" id="SSF48452">
    <property type="entry name" value="TPR-like"/>
    <property type="match status" value="2"/>
</dbReference>
<keyword evidence="3" id="KW-0732">Signal</keyword>
<feature type="repeat" description="TPR" evidence="1">
    <location>
        <begin position="323"/>
        <end position="356"/>
    </location>
</feature>
<dbReference type="InterPro" id="IPR036890">
    <property type="entry name" value="HATPase_C_sf"/>
</dbReference>
<proteinExistence type="predicted"/>
<dbReference type="InterPro" id="IPR019734">
    <property type="entry name" value="TPR_rpt"/>
</dbReference>
<keyword evidence="1" id="KW-0802">TPR repeat</keyword>
<dbReference type="PANTHER" id="PTHR34220">
    <property type="entry name" value="SENSOR HISTIDINE KINASE YPDA"/>
    <property type="match status" value="1"/>
</dbReference>
<dbReference type="RefSeq" id="WP_013686506.1">
    <property type="nucleotide sequence ID" value="NC_015321.1"/>
</dbReference>
<dbReference type="eggNOG" id="COG2972">
    <property type="taxonomic scope" value="Bacteria"/>
</dbReference>
<keyword evidence="2" id="KW-0472">Membrane</keyword>
<protein>
    <submittedName>
        <fullName evidence="5">Signal transduction histidine kinase, LytS</fullName>
    </submittedName>
</protein>
<evidence type="ECO:0000256" key="3">
    <source>
        <dbReference type="SAM" id="SignalP"/>
    </source>
</evidence>
<dbReference type="PROSITE" id="PS50005">
    <property type="entry name" value="TPR"/>
    <property type="match status" value="2"/>
</dbReference>
<reference evidence="5 6" key="1">
    <citation type="journal article" date="2011" name="Stand. Genomic Sci.">
        <title>Complete genome sequence of the gliding freshwater bacterium Fluviicola taffensis type strain (RW262).</title>
        <authorList>
            <person name="Woyke T."/>
            <person name="Chertkov O."/>
            <person name="Lapidus A."/>
            <person name="Nolan M."/>
            <person name="Lucas S."/>
            <person name="Del Rio T.G."/>
            <person name="Tice H."/>
            <person name="Cheng J.F."/>
            <person name="Tapia R."/>
            <person name="Han C."/>
            <person name="Goodwin L."/>
            <person name="Pitluck S."/>
            <person name="Liolios K."/>
            <person name="Pagani I."/>
            <person name="Ivanova N."/>
            <person name="Huntemann M."/>
            <person name="Mavromatis K."/>
            <person name="Mikhailova N."/>
            <person name="Pati A."/>
            <person name="Chen A."/>
            <person name="Palaniappan K."/>
            <person name="Land M."/>
            <person name="Hauser L."/>
            <person name="Brambilla E.M."/>
            <person name="Rohde M."/>
            <person name="Mwirichia R."/>
            <person name="Sikorski J."/>
            <person name="Tindall B.J."/>
            <person name="Goker M."/>
            <person name="Bristow J."/>
            <person name="Eisen J.A."/>
            <person name="Markowitz V."/>
            <person name="Hugenholtz P."/>
            <person name="Klenk H.P."/>
            <person name="Kyrpides N.C."/>
        </authorList>
    </citation>
    <scope>NUCLEOTIDE SEQUENCE [LARGE SCALE GENOMIC DNA]</scope>
    <source>
        <strain evidence="6">DSM 16823 / RW262 / RW262</strain>
    </source>
</reference>
<feature type="repeat" description="TPR" evidence="1">
    <location>
        <begin position="363"/>
        <end position="396"/>
    </location>
</feature>
<dbReference type="Gene3D" id="3.30.565.10">
    <property type="entry name" value="Histidine kinase-like ATPase, C-terminal domain"/>
    <property type="match status" value="1"/>
</dbReference>
<dbReference type="Gene3D" id="1.25.40.10">
    <property type="entry name" value="Tetratricopeptide repeat domain"/>
    <property type="match status" value="3"/>
</dbReference>
<name>F2IHH1_FLUTR</name>
<keyword evidence="2" id="KW-0812">Transmembrane</keyword>
<dbReference type="SMART" id="SM00028">
    <property type="entry name" value="TPR"/>
    <property type="match status" value="5"/>
</dbReference>
<dbReference type="InterPro" id="IPR050640">
    <property type="entry name" value="Bact_2-comp_sensor_kinase"/>
</dbReference>
<feature type="transmembrane region" description="Helical" evidence="2">
    <location>
        <begin position="484"/>
        <end position="505"/>
    </location>
</feature>
<dbReference type="EMBL" id="CP002542">
    <property type="protein sequence ID" value="AEA43736.1"/>
    <property type="molecule type" value="Genomic_DNA"/>
</dbReference>
<keyword evidence="6" id="KW-1185">Reference proteome</keyword>
<evidence type="ECO:0000256" key="1">
    <source>
        <dbReference type="PROSITE-ProRule" id="PRU00339"/>
    </source>
</evidence>
<dbReference type="GO" id="GO:0016020">
    <property type="term" value="C:membrane"/>
    <property type="evidence" value="ECO:0007669"/>
    <property type="project" value="InterPro"/>
</dbReference>
<feature type="signal peptide" evidence="3">
    <location>
        <begin position="1"/>
        <end position="23"/>
    </location>
</feature>
<dbReference type="Pfam" id="PF13424">
    <property type="entry name" value="TPR_12"/>
    <property type="match status" value="1"/>
</dbReference>
<feature type="chain" id="PRO_5003278595" evidence="3">
    <location>
        <begin position="24"/>
        <end position="731"/>
    </location>
</feature>
<keyword evidence="5" id="KW-0418">Kinase</keyword>
<dbReference type="STRING" id="755732.Fluta_1745"/>
<dbReference type="AlphaFoldDB" id="F2IHH1"/>
<reference evidence="6" key="2">
    <citation type="submission" date="2011-02" db="EMBL/GenBank/DDBJ databases">
        <title>The complete genome of Fluviicola taffensis DSM 16823.</title>
        <authorList>
            <consortium name="US DOE Joint Genome Institute (JGI-PGF)"/>
            <person name="Lucas S."/>
            <person name="Copeland A."/>
            <person name="Lapidus A."/>
            <person name="Bruce D."/>
            <person name="Goodwin L."/>
            <person name="Pitluck S."/>
            <person name="Kyrpides N."/>
            <person name="Mavromatis K."/>
            <person name="Ivanova N."/>
            <person name="Mikhailova N."/>
            <person name="Pagani I."/>
            <person name="Chertkov O."/>
            <person name="Detter J.C."/>
            <person name="Han C."/>
            <person name="Tapia R."/>
            <person name="Land M."/>
            <person name="Hauser L."/>
            <person name="Markowitz V."/>
            <person name="Cheng J.-F."/>
            <person name="Hugenholtz P."/>
            <person name="Woyke T."/>
            <person name="Wu D."/>
            <person name="Tindall B."/>
            <person name="Pomrenke H.G."/>
            <person name="Brambilla E."/>
            <person name="Klenk H.-P."/>
            <person name="Eisen J.A."/>
        </authorList>
    </citation>
    <scope>NUCLEOTIDE SEQUENCE [LARGE SCALE GENOMIC DNA]</scope>
    <source>
        <strain evidence="6">DSM 16823 / RW262 / RW262</strain>
    </source>
</reference>
<dbReference type="Proteomes" id="UP000007463">
    <property type="component" value="Chromosome"/>
</dbReference>
<dbReference type="OrthoDB" id="6190788at2"/>
<dbReference type="Pfam" id="PF06580">
    <property type="entry name" value="His_kinase"/>
    <property type="match status" value="1"/>
</dbReference>
<feature type="domain" description="Signal transduction histidine kinase internal region" evidence="4">
    <location>
        <begin position="524"/>
        <end position="601"/>
    </location>
</feature>
<dbReference type="HOGENOM" id="CLU_000445_106_4_10"/>
<dbReference type="SUPFAM" id="SSF55874">
    <property type="entry name" value="ATPase domain of HSP90 chaperone/DNA topoisomerase II/histidine kinase"/>
    <property type="match status" value="1"/>
</dbReference>
<accession>F2IHH1</accession>
<dbReference type="GO" id="GO:0000155">
    <property type="term" value="F:phosphorelay sensor kinase activity"/>
    <property type="evidence" value="ECO:0007669"/>
    <property type="project" value="InterPro"/>
</dbReference>
<organism evidence="5 6">
    <name type="scientific">Fluviicola taffensis (strain DSM 16823 / NCIMB 13979 / RW262)</name>
    <dbReference type="NCBI Taxonomy" id="755732"/>
    <lineage>
        <taxon>Bacteria</taxon>
        <taxon>Pseudomonadati</taxon>
        <taxon>Bacteroidota</taxon>
        <taxon>Flavobacteriia</taxon>
        <taxon>Flavobacteriales</taxon>
        <taxon>Crocinitomicaceae</taxon>
        <taxon>Fluviicola</taxon>
    </lineage>
</organism>